<gene>
    <name evidence="1" type="ORF">AMST5_00094</name>
    <name evidence="2" type="ORF">AMST5_00849</name>
    <name evidence="3" type="ORF">AMST5_01284</name>
    <name evidence="4" type="ORF">AMST5_01327</name>
    <name evidence="5" type="ORF">AMST5_02902</name>
    <name evidence="6" type="ORF">AMST5_03083</name>
    <name evidence="7" type="ORF">AMST5_04217</name>
</gene>
<dbReference type="EMBL" id="OY288114">
    <property type="protein sequence ID" value="CAJ0849226.1"/>
    <property type="molecule type" value="Genomic_DNA"/>
</dbReference>
<dbReference type="EMBL" id="OY288114">
    <property type="protein sequence ID" value="CAJ0860715.1"/>
    <property type="molecule type" value="Genomic_DNA"/>
</dbReference>
<dbReference type="AlphaFoldDB" id="A0AA48M3B9"/>
<evidence type="ECO:0000313" key="2">
    <source>
        <dbReference type="EMBL" id="CAJ0855617.1"/>
    </source>
</evidence>
<protein>
    <submittedName>
        <fullName evidence="7">Uncharacterized protein</fullName>
    </submittedName>
</protein>
<organism evidence="7">
    <name type="scientific">freshwater sediment metagenome</name>
    <dbReference type="NCBI Taxonomy" id="556182"/>
    <lineage>
        <taxon>unclassified sequences</taxon>
        <taxon>metagenomes</taxon>
        <taxon>ecological metagenomes</taxon>
    </lineage>
</organism>
<name>A0AA48M3B9_9ZZZZ</name>
<dbReference type="EMBL" id="OY288114">
    <property type="protein sequence ID" value="CAJ0855617.1"/>
    <property type="molecule type" value="Genomic_DNA"/>
</dbReference>
<evidence type="ECO:0000313" key="7">
    <source>
        <dbReference type="EMBL" id="CAJ0892396.1"/>
    </source>
</evidence>
<proteinExistence type="predicted"/>
<dbReference type="EMBL" id="OY288114">
    <property type="protein sequence ID" value="CAJ0879674.1"/>
    <property type="molecule type" value="Genomic_DNA"/>
</dbReference>
<evidence type="ECO:0000313" key="6">
    <source>
        <dbReference type="EMBL" id="CAJ0879674.1"/>
    </source>
</evidence>
<dbReference type="EMBL" id="OY288114">
    <property type="protein sequence ID" value="CAJ0860247.1"/>
    <property type="molecule type" value="Genomic_DNA"/>
</dbReference>
<evidence type="ECO:0000313" key="3">
    <source>
        <dbReference type="EMBL" id="CAJ0860247.1"/>
    </source>
</evidence>
<dbReference type="EMBL" id="OY288114">
    <property type="protein sequence ID" value="CAJ0892396.1"/>
    <property type="molecule type" value="Genomic_DNA"/>
</dbReference>
<dbReference type="EMBL" id="OY288114">
    <property type="protein sequence ID" value="CAJ0877702.1"/>
    <property type="molecule type" value="Genomic_DNA"/>
</dbReference>
<reference evidence="7" key="1">
    <citation type="submission" date="2023-07" db="EMBL/GenBank/DDBJ databases">
        <authorList>
            <person name="Pelsma A.J. K."/>
        </authorList>
    </citation>
    <scope>NUCLEOTIDE SEQUENCE</scope>
</reference>
<sequence>MRKPLKPNAAFSEAEKARVTGACERLIDDFLKPRFLPSIQPTEFNYPVDILGKWHGAKYRLIQRYRSGFPDNLGEEFDAPFARLDWISRDRFDIQWHRHTGEWFRVYRGLTLDKAIETLRSDRILQPV</sequence>
<evidence type="ECO:0000313" key="4">
    <source>
        <dbReference type="EMBL" id="CAJ0860715.1"/>
    </source>
</evidence>
<dbReference type="InterPro" id="IPR021388">
    <property type="entry name" value="DUF3024"/>
</dbReference>
<dbReference type="Pfam" id="PF11225">
    <property type="entry name" value="DUF3024"/>
    <property type="match status" value="1"/>
</dbReference>
<accession>A0AA48M3B9</accession>
<evidence type="ECO:0000313" key="1">
    <source>
        <dbReference type="EMBL" id="CAJ0849226.1"/>
    </source>
</evidence>
<evidence type="ECO:0000313" key="5">
    <source>
        <dbReference type="EMBL" id="CAJ0877702.1"/>
    </source>
</evidence>